<comment type="caution">
    <text evidence="4">The sequence shown here is derived from an EMBL/GenBank/DDBJ whole genome shotgun (WGS) entry which is preliminary data.</text>
</comment>
<sequence length="1725" mass="194507">MEDLTSENKITDRENAAILMNWKSRCNLQGQKRIFQQSLKLLSATPDKNKNFNSISTASSQEKQSVVALKTLTREDFNKSGSTSTSFEEQCSEKAGKNICSPDSSVLSKDISFVPNVSSSGLKNRTAKSFSSVPARGRGRGMLLKRHNEVANTIEPSKTRIQNSVNLDKSDNEELNQSNSIKATSMAEKILHCSENASLASELPDIVMCQNMTEKQIESGSGVCIQRPGQIVSLSESRHDKKDRNIFTLGVIDSPVNHQDCSSSDNEENTKKKTSGKPSEWPRKHFEHVSKPSSQKVKSPCKSHKGSQNKENPHKMGTKQRIQYANASVSKQSMSLQNPKSTCPFKTNRTVSLTEKGLREETILEDSDMEIAIKVNMNVTDISSVFSNVNDDLKDTKPGALFRPQREESKMGTRKQSQNLKDMLKSSSSSQESNEEVLKGSTIGEQNKPDCNVVRPSVNERVLALYNTFQTEYELKEERVFAKHKRIEAQSSSGNRDEEEATNPKVDAENVYDEMNRSKVYGVINHSKTMDRIIRAPDLEGKNCYANDSSLSSQNEVSQASTFLFDERKPMSPSKISKEVKSLGRSRKETVDFKNKNYNVNNSFSVKSETLTSLRVNQTSAFPSDWRKPINPTKIKVEEVDKFKSNKRVYNSNFDMTPRRLLSNEKDALQNCDRDFQAKQGSETIHSGMKKKETKKSRKVLQTPKDIRGRCDMVTEDYVHHSMVGEINSQPLDQEEVEDFIKEEKDLENVCKEVNHKHEKKVDGLLNTSEGKSQDMALDSDVKKLKAASYKARREKHSRKESNLQNSTESLCALKFENISIADNPNDFNDKKPCLKGEIKNAQNVILGEESKIHLFNSPEAILQRPLAESVHSSDICSKTSSDLLNSSSELGSEPGVSKGSQSESELFLPLDSQCSCQSYFDSHQSEPGACNTRPHSQKSTSPHGFTNLLDNTSYQYSKQMFSPSSIFAAPVEEFCISAYEFSEKNIQISNFLRYCSEKIKHETSSCQGYWPIGARIRVDLFYFEAQRAMEQTGFGYDAFGGSRSPCDFPHPRSMWFSPADWSEFESPHMDTSRAEARAYSQGCRLPFYSQPRSHHTRTHFPLIPGLNPGMYSSTPCNCKHSEKTKKLTHEKSQSDCKPPLTLNESSVESPQDKGNYNEKDTDKMKAAPNMYGQDGKSLMVTRDSEDSNSFSPQDNAEKKTKKTSTQSFGIVNYLTKKRLENRWEKRKNFGPETERQDQPVLLKPTLKRSFSNPEVDQSNIHVAWESSADTSRKRHFKPGNEVSRSCLQDVLLKHLPEDFPYLPKRHKTIPNSTTDSAHHVATNLETGKNNGIVMEDHQPSSTPKVTIKSGANCSNWREHCLPLGTADPSLDKLFTDAPRATVYQPKRQPNCVGKIVRDAASYSKLPTTTVTGLRTRSDPGRLQGNGDFLQARREQWLQAFKHRSHTYQLSFIDTHCHIDFLYNRLGKNLSTPFHRFKMEHQEFFPCNYEGCVAVFCNPKTFAYPKPQNSVLIAVEKEDSVWLAVGCHPKNAGEFEERHLHGLTLALKSPKVVALGEIGLDYSSNYGKFAEVQKRVFKVQLELALEMKLPVVVHCREADDDCLHILQSMLPKEHKIHAHCFTRGLSVAQRWIDAFPNLWLGFTPLITYKSAVDAIETAVAIPLERMLLETDAPYFVPGSLKDANVQYSYPGFALFTAERIADLRGIPVTEVLKACRKNTKDMYGI</sequence>
<dbReference type="PROSITE" id="PS01137">
    <property type="entry name" value="TATD_1"/>
    <property type="match status" value="1"/>
</dbReference>
<feature type="region of interest" description="Disordered" evidence="3">
    <location>
        <begin position="1124"/>
        <end position="1205"/>
    </location>
</feature>
<feature type="compositionally biased region" description="Basic and acidic residues" evidence="3">
    <location>
        <begin position="1124"/>
        <end position="1135"/>
    </location>
</feature>
<reference evidence="4" key="1">
    <citation type="journal article" date="2023" name="G3 (Bethesda)">
        <title>A reference genome for the long-term kleptoplast-retaining sea slug Elysia crispata morphotype clarki.</title>
        <authorList>
            <person name="Eastman K.E."/>
            <person name="Pendleton A.L."/>
            <person name="Shaikh M.A."/>
            <person name="Suttiyut T."/>
            <person name="Ogas R."/>
            <person name="Tomko P."/>
            <person name="Gavelis G."/>
            <person name="Widhalm J.R."/>
            <person name="Wisecaver J.H."/>
        </authorList>
    </citation>
    <scope>NUCLEOTIDE SEQUENCE</scope>
    <source>
        <strain evidence="4">ECLA1</strain>
    </source>
</reference>
<evidence type="ECO:0000256" key="1">
    <source>
        <dbReference type="ARBA" id="ARBA00009275"/>
    </source>
</evidence>
<dbReference type="PANTHER" id="PTHR46363">
    <property type="entry name" value="DEOXYRIBONUCLEASE TATDN2-RELATED"/>
    <property type="match status" value="1"/>
</dbReference>
<evidence type="ECO:0000256" key="3">
    <source>
        <dbReference type="SAM" id="MobiDB-lite"/>
    </source>
</evidence>
<dbReference type="EMBL" id="JAWDGP010008105">
    <property type="protein sequence ID" value="KAK3691024.1"/>
    <property type="molecule type" value="Genomic_DNA"/>
</dbReference>
<evidence type="ECO:0000256" key="2">
    <source>
        <dbReference type="ARBA" id="ARBA00022801"/>
    </source>
</evidence>
<feature type="region of interest" description="Disordered" evidence="3">
    <location>
        <begin position="254"/>
        <end position="318"/>
    </location>
</feature>
<dbReference type="InterPro" id="IPR032466">
    <property type="entry name" value="Metal_Hydrolase"/>
</dbReference>
<dbReference type="InterPro" id="IPR018228">
    <property type="entry name" value="DNase_TatD-rel_CS"/>
</dbReference>
<dbReference type="PANTHER" id="PTHR46363:SF1">
    <property type="entry name" value="DEOXYRIBONUCLEASE TATDN2-RELATED"/>
    <property type="match status" value="1"/>
</dbReference>
<feature type="region of interest" description="Disordered" evidence="3">
    <location>
        <begin position="396"/>
        <end position="451"/>
    </location>
</feature>
<feature type="compositionally biased region" description="Basic and acidic residues" evidence="3">
    <location>
        <begin position="280"/>
        <end position="290"/>
    </location>
</feature>
<dbReference type="GO" id="GO:0016788">
    <property type="term" value="F:hydrolase activity, acting on ester bonds"/>
    <property type="evidence" value="ECO:0007669"/>
    <property type="project" value="InterPro"/>
</dbReference>
<evidence type="ECO:0000313" key="4">
    <source>
        <dbReference type="EMBL" id="KAK3691024.1"/>
    </source>
</evidence>
<dbReference type="Proteomes" id="UP001283361">
    <property type="component" value="Unassembled WGS sequence"/>
</dbReference>
<feature type="region of interest" description="Disordered" evidence="3">
    <location>
        <begin position="680"/>
        <end position="699"/>
    </location>
</feature>
<protein>
    <submittedName>
        <fullName evidence="4">Uncharacterized protein</fullName>
    </submittedName>
</protein>
<comment type="similarity">
    <text evidence="1">Belongs to the metallo-dependent hydrolases superfamily. TatD-type hydrolase family.</text>
</comment>
<feature type="compositionally biased region" description="Basic residues" evidence="3">
    <location>
        <begin position="688"/>
        <end position="699"/>
    </location>
</feature>
<gene>
    <name evidence="4" type="ORF">RRG08_049331</name>
</gene>
<dbReference type="InterPro" id="IPR001130">
    <property type="entry name" value="TatD-like"/>
</dbReference>
<keyword evidence="5" id="KW-1185">Reference proteome</keyword>
<proteinExistence type="inferred from homology"/>
<name>A0AAE1CEN2_9GAST</name>
<accession>A0AAE1CEN2</accession>
<evidence type="ECO:0000313" key="5">
    <source>
        <dbReference type="Proteomes" id="UP001283361"/>
    </source>
</evidence>
<dbReference type="CDD" id="cd01310">
    <property type="entry name" value="TatD_DNAse"/>
    <property type="match status" value="1"/>
</dbReference>
<dbReference type="Gene3D" id="3.20.20.140">
    <property type="entry name" value="Metal-dependent hydrolases"/>
    <property type="match status" value="1"/>
</dbReference>
<dbReference type="SUPFAM" id="SSF51556">
    <property type="entry name" value="Metallo-dependent hydrolases"/>
    <property type="match status" value="1"/>
</dbReference>
<keyword evidence="2" id="KW-0378">Hydrolase</keyword>
<dbReference type="Pfam" id="PF01026">
    <property type="entry name" value="TatD_DNase"/>
    <property type="match status" value="1"/>
</dbReference>
<feature type="compositionally biased region" description="Polar residues" evidence="3">
    <location>
        <begin position="1143"/>
        <end position="1155"/>
    </location>
</feature>
<dbReference type="PROSITE" id="PS01090">
    <property type="entry name" value="TATD_2"/>
    <property type="match status" value="1"/>
</dbReference>
<organism evidence="4 5">
    <name type="scientific">Elysia crispata</name>
    <name type="common">lettuce slug</name>
    <dbReference type="NCBI Taxonomy" id="231223"/>
    <lineage>
        <taxon>Eukaryota</taxon>
        <taxon>Metazoa</taxon>
        <taxon>Spiralia</taxon>
        <taxon>Lophotrochozoa</taxon>
        <taxon>Mollusca</taxon>
        <taxon>Gastropoda</taxon>
        <taxon>Heterobranchia</taxon>
        <taxon>Euthyneura</taxon>
        <taxon>Panpulmonata</taxon>
        <taxon>Sacoglossa</taxon>
        <taxon>Placobranchoidea</taxon>
        <taxon>Plakobranchidae</taxon>
        <taxon>Elysia</taxon>
    </lineage>
</organism>
<feature type="compositionally biased region" description="Basic and acidic residues" evidence="3">
    <location>
        <begin position="1156"/>
        <end position="1166"/>
    </location>
</feature>